<accession>A0A514DHP4</accession>
<dbReference type="KEGG" id="vg:80004823"/>
<keyword evidence="2" id="KW-1185">Reference proteome</keyword>
<proteinExistence type="predicted"/>
<name>A0A514DHP4_9CAUD</name>
<evidence type="ECO:0000313" key="1">
    <source>
        <dbReference type="EMBL" id="QDH93117.1"/>
    </source>
</evidence>
<organism evidence="1 2">
    <name type="scientific">Microbacterium phage Margaery</name>
    <dbReference type="NCBI Taxonomy" id="2591217"/>
    <lineage>
        <taxon>Viruses</taxon>
        <taxon>Duplodnaviria</taxon>
        <taxon>Heunggongvirae</taxon>
        <taxon>Uroviricota</taxon>
        <taxon>Caudoviricetes</taxon>
        <taxon>Hodgkinviridae</taxon>
        <taxon>Margaeryvirus</taxon>
        <taxon>Margaeryvirus margaery</taxon>
    </lineage>
</organism>
<gene>
    <name evidence="1" type="primary">59</name>
    <name evidence="1" type="ORF">PBI_MARGAERY_60</name>
</gene>
<dbReference type="Proteomes" id="UP000315956">
    <property type="component" value="Segment"/>
</dbReference>
<reference evidence="1 2" key="1">
    <citation type="submission" date="2019-05" db="EMBL/GenBank/DDBJ databases">
        <authorList>
            <person name="Stoner T.H."/>
            <person name="Aull H.G."/>
            <person name="Divens A.M."/>
            <person name="Zack K."/>
            <person name="Garlena R.A."/>
            <person name="Russell D.A."/>
            <person name="Pope W.H."/>
            <person name="Jacobs-Sera D."/>
            <person name="Hatfull G.F."/>
        </authorList>
    </citation>
    <scope>NUCLEOTIDE SEQUENCE [LARGE SCALE GENOMIC DNA]</scope>
</reference>
<sequence>MNSTAFPNLVAEQVAALQSKDVKVRNPEIAALRAAGVEAAEIAAASGLTAASVYRIAKNWEPDHGYTPVAEWESVAEDGVADMSEEFAAEEHAAEIAAKDAALAEQAEQGITAAYLGADITAYIQQLRSSKIAADNIVGEALFQVQATQGEDRRKAIIAAAELTIERKHIAAAAGVKSVGRIIRAARKAE</sequence>
<protein>
    <submittedName>
        <fullName evidence="1">Uncharacterized protein</fullName>
    </submittedName>
</protein>
<dbReference type="EMBL" id="MK937606">
    <property type="protein sequence ID" value="QDH93117.1"/>
    <property type="molecule type" value="Genomic_DNA"/>
</dbReference>
<dbReference type="GeneID" id="80004823"/>
<dbReference type="RefSeq" id="YP_010751160.1">
    <property type="nucleotide sequence ID" value="NC_073366.1"/>
</dbReference>
<evidence type="ECO:0000313" key="2">
    <source>
        <dbReference type="Proteomes" id="UP000315956"/>
    </source>
</evidence>